<dbReference type="AlphaFoldDB" id="A0A938WUK4"/>
<name>A0A938WUK4_9BACT</name>
<comment type="caution">
    <text evidence="1">The sequence shown here is derived from an EMBL/GenBank/DDBJ whole genome shotgun (WGS) entry which is preliminary data.</text>
</comment>
<keyword evidence="2" id="KW-1185">Reference proteome</keyword>
<dbReference type="RefSeq" id="WP_205105772.1">
    <property type="nucleotide sequence ID" value="NZ_JACJJG010000109.1"/>
</dbReference>
<reference evidence="1" key="2">
    <citation type="journal article" date="2021" name="Sci. Rep.">
        <title>The distribution of antibiotic resistance genes in chicken gut microbiota commensals.</title>
        <authorList>
            <person name="Juricova H."/>
            <person name="Matiasovicova J."/>
            <person name="Kubasova T."/>
            <person name="Cejkova D."/>
            <person name="Rychlik I."/>
        </authorList>
    </citation>
    <scope>NUCLEOTIDE SEQUENCE</scope>
    <source>
        <strain evidence="1">An824</strain>
    </source>
</reference>
<gene>
    <name evidence="1" type="ORF">H6A34_12355</name>
</gene>
<dbReference type="Proteomes" id="UP000706891">
    <property type="component" value="Unassembled WGS sequence"/>
</dbReference>
<dbReference type="InterPro" id="IPR003772">
    <property type="entry name" value="YceD"/>
</dbReference>
<protein>
    <submittedName>
        <fullName evidence="1">DUF177 domain-containing protein</fullName>
    </submittedName>
</protein>
<proteinExistence type="predicted"/>
<evidence type="ECO:0000313" key="2">
    <source>
        <dbReference type="Proteomes" id="UP000706891"/>
    </source>
</evidence>
<dbReference type="EMBL" id="JACJJG010000109">
    <property type="protein sequence ID" value="MBM6674663.1"/>
    <property type="molecule type" value="Genomic_DNA"/>
</dbReference>
<dbReference type="Pfam" id="PF02620">
    <property type="entry name" value="YceD"/>
    <property type="match status" value="1"/>
</dbReference>
<sequence length="177" mass="19801">MYSLEPLKIDLEGLKEGVTSFAYDLDDAYFEAVDAPEVRRGNVHVDVSVSRSGGIYRIDIHTEGTVHVPCDRCLDDMEQAVCADNSLTARLGEEYSEEDDLITVGRDDSQLDLSWFIYEFIALDIPIKHVHAPGKCNPAMIKALEEHSAARSTEGEGETPVDSRWSELEKLKNKIKD</sequence>
<accession>A0A938WUK4</accession>
<organism evidence="1 2">
    <name type="scientific">Marseilla massiliensis</name>
    <dbReference type="NCBI Taxonomy" id="1841864"/>
    <lineage>
        <taxon>Bacteria</taxon>
        <taxon>Pseudomonadati</taxon>
        <taxon>Bacteroidota</taxon>
        <taxon>Bacteroidia</taxon>
        <taxon>Bacteroidales</taxon>
        <taxon>Prevotellaceae</taxon>
        <taxon>Marseilla</taxon>
    </lineage>
</organism>
<reference evidence="1" key="1">
    <citation type="submission" date="2020-08" db="EMBL/GenBank/DDBJ databases">
        <authorList>
            <person name="Cejkova D."/>
            <person name="Kubasova T."/>
            <person name="Jahodarova E."/>
            <person name="Rychlik I."/>
        </authorList>
    </citation>
    <scope>NUCLEOTIDE SEQUENCE</scope>
    <source>
        <strain evidence="1">An824</strain>
    </source>
</reference>
<evidence type="ECO:0000313" key="1">
    <source>
        <dbReference type="EMBL" id="MBM6674663.1"/>
    </source>
</evidence>